<evidence type="ECO:0000256" key="1">
    <source>
        <dbReference type="SAM" id="MobiDB-lite"/>
    </source>
</evidence>
<organism evidence="2 3">
    <name type="scientific">Segatella copri</name>
    <dbReference type="NCBI Taxonomy" id="165179"/>
    <lineage>
        <taxon>Bacteria</taxon>
        <taxon>Pseudomonadati</taxon>
        <taxon>Bacteroidota</taxon>
        <taxon>Bacteroidia</taxon>
        <taxon>Bacteroidales</taxon>
        <taxon>Prevotellaceae</taxon>
        <taxon>Segatella</taxon>
    </lineage>
</organism>
<name>A0A3R6F1Y1_9BACT</name>
<gene>
    <name evidence="2" type="ORF">DW192_00595</name>
</gene>
<proteinExistence type="predicted"/>
<dbReference type="EMBL" id="QRKB01000001">
    <property type="protein sequence ID" value="RHH85264.1"/>
    <property type="molecule type" value="Genomic_DNA"/>
</dbReference>
<sequence>MKEKIFQLLKQEYKSLGLGDEVLQAHAEMLDKMGLVTDDNIETVVASQKDFLESLQKDNDRRVTDAKKKFEEAQKAKEDAERKAAEEEAKKKAEEEAKKAAEEAERKRLEELAKKNEMPDYLKKYFEEQAAEKKASEEARTKEREEFKKLVETLTQKNTDQAKTYNEQMETQSKTIKELQETIQKQAEEAKAKEEAAAKAKAKADHDAKILSKAKELGIPESRINEGFTLSDDATDEAIETYLSKVANNYKALQQPQFGGSYRASEGEPTKEDVDNVAASLVQSL</sequence>
<feature type="compositionally biased region" description="Basic and acidic residues" evidence="1">
    <location>
        <begin position="265"/>
        <end position="274"/>
    </location>
</feature>
<protein>
    <submittedName>
        <fullName evidence="2">Uncharacterized protein</fullName>
    </submittedName>
</protein>
<comment type="caution">
    <text evidence="2">The sequence shown here is derived from an EMBL/GenBank/DDBJ whole genome shotgun (WGS) entry which is preliminary data.</text>
</comment>
<feature type="region of interest" description="Disordered" evidence="1">
    <location>
        <begin position="186"/>
        <end position="207"/>
    </location>
</feature>
<evidence type="ECO:0000313" key="2">
    <source>
        <dbReference type="EMBL" id="RHH85264.1"/>
    </source>
</evidence>
<dbReference type="RefSeq" id="WP_118253101.1">
    <property type="nucleotide sequence ID" value="NZ_QRKB01000001.1"/>
</dbReference>
<reference evidence="2 3" key="1">
    <citation type="submission" date="2018-08" db="EMBL/GenBank/DDBJ databases">
        <title>A genome reference for cultivated species of the human gut microbiota.</title>
        <authorList>
            <person name="Zou Y."/>
            <person name="Xue W."/>
            <person name="Luo G."/>
        </authorList>
    </citation>
    <scope>NUCLEOTIDE SEQUENCE [LARGE SCALE GENOMIC DNA]</scope>
    <source>
        <strain evidence="2 3">AM16-54</strain>
    </source>
</reference>
<feature type="region of interest" description="Disordered" evidence="1">
    <location>
        <begin position="259"/>
        <end position="285"/>
    </location>
</feature>
<accession>A0A3R6F1Y1</accession>
<feature type="region of interest" description="Disordered" evidence="1">
    <location>
        <begin position="55"/>
        <end position="106"/>
    </location>
</feature>
<dbReference type="Proteomes" id="UP000284548">
    <property type="component" value="Unassembled WGS sequence"/>
</dbReference>
<evidence type="ECO:0000313" key="3">
    <source>
        <dbReference type="Proteomes" id="UP000284548"/>
    </source>
</evidence>
<dbReference type="AlphaFoldDB" id="A0A3R6F1Y1"/>